<dbReference type="CDD" id="cd22333">
    <property type="entry name" value="LlaBIII_nuclease-like"/>
    <property type="match status" value="1"/>
</dbReference>
<dbReference type="SUPFAM" id="SSF53335">
    <property type="entry name" value="S-adenosyl-L-methionine-dependent methyltransferases"/>
    <property type="match status" value="1"/>
</dbReference>
<dbReference type="InterPro" id="IPR053980">
    <property type="entry name" value="ISP_coupler"/>
</dbReference>
<dbReference type="PANTHER" id="PTHR47396">
    <property type="entry name" value="TYPE I RESTRICTION ENZYME ECOKI R PROTEIN"/>
    <property type="match status" value="1"/>
</dbReference>
<feature type="region of interest" description="Disordered" evidence="1">
    <location>
        <begin position="1"/>
        <end position="26"/>
    </location>
</feature>
<dbReference type="Pfam" id="PF18135">
    <property type="entry name" value="Type_ISP_C"/>
    <property type="match status" value="1"/>
</dbReference>
<comment type="caution">
    <text evidence="3">The sequence shown here is derived from an EMBL/GenBank/DDBJ whole genome shotgun (WGS) entry which is preliminary data.</text>
</comment>
<dbReference type="InterPro" id="IPR027417">
    <property type="entry name" value="P-loop_NTPase"/>
</dbReference>
<dbReference type="Gene3D" id="3.40.50.300">
    <property type="entry name" value="P-loop containing nucleotide triphosphate hydrolases"/>
    <property type="match status" value="2"/>
</dbReference>
<evidence type="ECO:0000259" key="2">
    <source>
        <dbReference type="PROSITE" id="PS51192"/>
    </source>
</evidence>
<dbReference type="InterPro" id="IPR001650">
    <property type="entry name" value="Helicase_C-like"/>
</dbReference>
<dbReference type="Pfam" id="PF00271">
    <property type="entry name" value="Helicase_C"/>
    <property type="match status" value="1"/>
</dbReference>
<sequence>MTISTPDAASSTDPSAMDQGDPGSESRVGFDEVLDRLWLSELSRQEQGRRFERLAKRFLEVEPKFADQFSEVWLWNEWPGRANRPDNGIDIVAKDRYTGELTGVQVKFFDPEKKLQKGSIDSFFTELGKVDFAHGMVIDTALEWSSSAEAARAGQSKDVTRVGVQTLVDSTVDWSEFTFDRPEELTQRPRKEPRRYQREAIDDVVAGFETKDRGRLIMACGTGKTFTSLKLVERMVPVGGTVLFMVPSIALLQQTLNEWTANADVPLRPFAVCSDASVGRRRASEDIAASDLGFPASTDPAKLAARAAVSTGDEAVTVVFSTYQSIDVVRQAQDLGLAEFDLVICDEAHRTTGVTEQGQDSSAFTMVHDAAKIRAAKRLYMTATPRIYVQEAKAKAAQDQVTVYSMDDESIYGPEFHRLGFGKAVEQGHLTDYKVLILAVDTNAIGASFQQMLADTEGLDLDDAARIVGCWNGLAKRGVDGGRLDEVDAAPMRRAVAFARNIKESKQLALQFEQVSRQLATSTDPMTPDLRVEASHVDGTFPMAQRVRELDWLKQPAGENTVRVLSNAKCLSEGVDVPTLDAVLFLSPRNSQVDVVQSVGRVMRKADGKKTGYIILPIAVDATADPESALNDSKAYKVVWDVLQALRAHDDRFEAMVNQIALGRSVEDRVQVIGIGSGDAAEDDGAPGSGEDKSVRGTRQALFAMQDAQQWKDAIYARLVRKVGDRRYWEDWAKDVKDIADRHITRIRGILSGPDREPRRKFALFLEGLRGNLNDAITEQDAIEMLSQHLITKPVFEALFEDYSFAAHNPVSQVMDAMAQVLDSYNLETEVDSLEDFYRGVRVRAEGIETAEGKQKIITELYERFFKLAFPRTAESLGIVYTPVQVVDFILRAVDEALRENFGASISDEGVHVLDPFTGTGTFIVRLLQSGLIRPEDLLRKYTQELHANELLLMAYYIAAINIEATFHGLMADQARAAGKDPAAVGYEPFDGIVLTDTFQMTEDGDKLDEVVFRSNNARVQAQNDLDIRVIIGNPPYSVGQTSGNDDNANLSYPTLDASIRDSYAKLSTAQNKNSLYDSYIRAIRWGSNRLLKSANGGVLCYVSNGGYIDGNTADGLRQTLYAEFHEIYVYNLRGNQRTAGEQSRKEGGKIFDSGSRNTVAVLLLVKRPGDAEQTRLHYKDIGDYLDRQAKLDLVGQATLRSLDWQEVTPNDEGDWINQRDDRFPTFQPLAAKGDKDAIFAMNTSGLKTNRDAWVYGSNKTIVLNRIREMITFFNRESRRLQRDTALTLNMDSRRISWSASLTDRAQRGIEVEFAAANMRPSSYRPFFSQHVYFDPALNERRYRLAHAFPASGVENFGFYVNGVHATAEFAVLATSQIPSLDLYGKGGQFFPRYTYAESEGDLFAEVGAKATSSDGVSYTRVDNITDASLASYRAKYETEVTKDDVFYYVYGLLHSPDYRERYAADLKKMLPRIPQVPSSADFRAFSNAGRALSELHIGYEAVEPYPLEEHWAVTPETLDEAERYRVTKMKYGGKAGAWDKTVVKYNGYLTLSGLPEEVQRYTLGSRSAVDWILERYQVKTDKASGIVNDPNDWGLEHGDPRYIRDLLGRIVTVSLETMRIVDALPGLEVE</sequence>
<dbReference type="PRINTS" id="PR00507">
    <property type="entry name" value="N12N6MTFRASE"/>
</dbReference>
<proteinExistence type="predicted"/>
<dbReference type="Gene3D" id="3.40.50.150">
    <property type="entry name" value="Vaccinia Virus protein VP39"/>
    <property type="match status" value="1"/>
</dbReference>
<feature type="domain" description="Helicase ATP-binding" evidence="2">
    <location>
        <begin position="205"/>
        <end position="403"/>
    </location>
</feature>
<name>A0ABR6DW89_9MICC</name>
<accession>A0ABR6DW89</accession>
<organism evidence="3 4">
    <name type="scientific">Micrococcus aloeverae</name>
    <dbReference type="NCBI Taxonomy" id="1391911"/>
    <lineage>
        <taxon>Bacteria</taxon>
        <taxon>Bacillati</taxon>
        <taxon>Actinomycetota</taxon>
        <taxon>Actinomycetes</taxon>
        <taxon>Micrococcales</taxon>
        <taxon>Micrococcaceae</taxon>
        <taxon>Micrococcus</taxon>
    </lineage>
</organism>
<dbReference type="CDD" id="cd18785">
    <property type="entry name" value="SF2_C"/>
    <property type="match status" value="1"/>
</dbReference>
<keyword evidence="4" id="KW-1185">Reference proteome</keyword>
<feature type="compositionally biased region" description="Polar residues" evidence="1">
    <location>
        <begin position="1"/>
        <end position="14"/>
    </location>
</feature>
<dbReference type="SMART" id="SM00490">
    <property type="entry name" value="HELICc"/>
    <property type="match status" value="1"/>
</dbReference>
<dbReference type="InterPro" id="IPR029063">
    <property type="entry name" value="SAM-dependent_MTases_sf"/>
</dbReference>
<dbReference type="PROSITE" id="PS51192">
    <property type="entry name" value="HELICASE_ATP_BIND_1"/>
    <property type="match status" value="1"/>
</dbReference>
<gene>
    <name evidence="3" type="ORF">FHR79_000640</name>
</gene>
<dbReference type="SUPFAM" id="SSF52540">
    <property type="entry name" value="P-loop containing nucleoside triphosphate hydrolases"/>
    <property type="match status" value="2"/>
</dbReference>
<keyword evidence="3" id="KW-0547">Nucleotide-binding</keyword>
<reference evidence="3 4" key="1">
    <citation type="submission" date="2020-08" db="EMBL/GenBank/DDBJ databases">
        <title>The Agave Microbiome: Exploring the role of microbial communities in plant adaptations to desert environments.</title>
        <authorList>
            <person name="Partida-Martinez L.P."/>
        </authorList>
    </citation>
    <scope>NUCLEOTIDE SEQUENCE [LARGE SCALE GENOMIC DNA]</scope>
    <source>
        <strain evidence="3 4">RAT4</strain>
    </source>
</reference>
<dbReference type="Proteomes" id="UP000582085">
    <property type="component" value="Unassembled WGS sequence"/>
</dbReference>
<dbReference type="PANTHER" id="PTHR47396:SF1">
    <property type="entry name" value="ATP-DEPENDENT HELICASE IRC3-RELATED"/>
    <property type="match status" value="1"/>
</dbReference>
<dbReference type="InterPro" id="IPR039442">
    <property type="entry name" value="Mrr-like_dom"/>
</dbReference>
<dbReference type="InterPro" id="IPR041635">
    <property type="entry name" value="Type_ISP_LLaBIII_C"/>
</dbReference>
<keyword evidence="3" id="KW-0347">Helicase</keyword>
<dbReference type="EMBL" id="JACJIO010000003">
    <property type="protein sequence ID" value="MBA9080552.1"/>
    <property type="molecule type" value="Genomic_DNA"/>
</dbReference>
<keyword evidence="3" id="KW-0067">ATP-binding</keyword>
<evidence type="ECO:0000313" key="3">
    <source>
        <dbReference type="EMBL" id="MBA9080552.1"/>
    </source>
</evidence>
<dbReference type="Pfam" id="PF13156">
    <property type="entry name" value="Mrr_cat_2"/>
    <property type="match status" value="1"/>
</dbReference>
<protein>
    <submittedName>
        <fullName evidence="3">Helicase</fullName>
    </submittedName>
</protein>
<keyword evidence="3" id="KW-0378">Hydrolase</keyword>
<dbReference type="InterPro" id="IPR002052">
    <property type="entry name" value="DNA_methylase_N6_adenine_CS"/>
</dbReference>
<evidence type="ECO:0000256" key="1">
    <source>
        <dbReference type="SAM" id="MobiDB-lite"/>
    </source>
</evidence>
<evidence type="ECO:0000313" key="4">
    <source>
        <dbReference type="Proteomes" id="UP000582085"/>
    </source>
</evidence>
<dbReference type="Pfam" id="PF04851">
    <property type="entry name" value="ResIII"/>
    <property type="match status" value="1"/>
</dbReference>
<dbReference type="GO" id="GO:0004386">
    <property type="term" value="F:helicase activity"/>
    <property type="evidence" value="ECO:0007669"/>
    <property type="project" value="UniProtKB-KW"/>
</dbReference>
<dbReference type="InterPro" id="IPR050742">
    <property type="entry name" value="Helicase_Restrict-Modif_Enz"/>
</dbReference>
<dbReference type="Pfam" id="PF22240">
    <property type="entry name" value="ISP_coupler"/>
    <property type="match status" value="1"/>
</dbReference>
<dbReference type="InterPro" id="IPR014001">
    <property type="entry name" value="Helicase_ATP-bd"/>
</dbReference>
<dbReference type="SMART" id="SM00487">
    <property type="entry name" value="DEXDc"/>
    <property type="match status" value="1"/>
</dbReference>
<dbReference type="RefSeq" id="WP_259399911.1">
    <property type="nucleotide sequence ID" value="NZ_JACJIO010000003.1"/>
</dbReference>
<dbReference type="PROSITE" id="PS00092">
    <property type="entry name" value="N6_MTASE"/>
    <property type="match status" value="1"/>
</dbReference>
<dbReference type="InterPro" id="IPR006935">
    <property type="entry name" value="Helicase/UvrB_N"/>
</dbReference>